<evidence type="ECO:0000313" key="1">
    <source>
        <dbReference type="EMBL" id="KAK1561613.1"/>
    </source>
</evidence>
<dbReference type="RefSeq" id="XP_060406764.1">
    <property type="nucleotide sequence ID" value="XM_060559542.1"/>
</dbReference>
<organism evidence="1 2">
    <name type="scientific">Colletotrichum navitas</name>
    <dbReference type="NCBI Taxonomy" id="681940"/>
    <lineage>
        <taxon>Eukaryota</taxon>
        <taxon>Fungi</taxon>
        <taxon>Dikarya</taxon>
        <taxon>Ascomycota</taxon>
        <taxon>Pezizomycotina</taxon>
        <taxon>Sordariomycetes</taxon>
        <taxon>Hypocreomycetidae</taxon>
        <taxon>Glomerellales</taxon>
        <taxon>Glomerellaceae</taxon>
        <taxon>Colletotrichum</taxon>
        <taxon>Colletotrichum graminicola species complex</taxon>
    </lineage>
</organism>
<evidence type="ECO:0000313" key="2">
    <source>
        <dbReference type="Proteomes" id="UP001230504"/>
    </source>
</evidence>
<protein>
    <submittedName>
        <fullName evidence="1">Uncharacterized protein</fullName>
    </submittedName>
</protein>
<proteinExistence type="predicted"/>
<name>A0AAD8PJ80_9PEZI</name>
<dbReference type="EMBL" id="JAHLJV010000268">
    <property type="protein sequence ID" value="KAK1561613.1"/>
    <property type="molecule type" value="Genomic_DNA"/>
</dbReference>
<dbReference type="Proteomes" id="UP001230504">
    <property type="component" value="Unassembled WGS sequence"/>
</dbReference>
<comment type="caution">
    <text evidence="1">The sequence shown here is derived from an EMBL/GenBank/DDBJ whole genome shotgun (WGS) entry which is preliminary data.</text>
</comment>
<reference evidence="1" key="1">
    <citation type="submission" date="2021-06" db="EMBL/GenBank/DDBJ databases">
        <title>Comparative genomics, transcriptomics and evolutionary studies reveal genomic signatures of adaptation to plant cell wall in hemibiotrophic fungi.</title>
        <authorList>
            <consortium name="DOE Joint Genome Institute"/>
            <person name="Baroncelli R."/>
            <person name="Diaz J.F."/>
            <person name="Benocci T."/>
            <person name="Peng M."/>
            <person name="Battaglia E."/>
            <person name="Haridas S."/>
            <person name="Andreopoulos W."/>
            <person name="Labutti K."/>
            <person name="Pangilinan J."/>
            <person name="Floch G.L."/>
            <person name="Makela M.R."/>
            <person name="Henrissat B."/>
            <person name="Grigoriev I.V."/>
            <person name="Crouch J.A."/>
            <person name="De Vries R.P."/>
            <person name="Sukno S.A."/>
            <person name="Thon M.R."/>
        </authorList>
    </citation>
    <scope>NUCLEOTIDE SEQUENCE</scope>
    <source>
        <strain evidence="1">CBS 125086</strain>
    </source>
</reference>
<keyword evidence="2" id="KW-1185">Reference proteome</keyword>
<sequence>MASLATETSLCFVTCVARIDPALWIQSSTLHCLCCIAKDGHNCGCGDGSMNCWQGCCYCWARRVISCCCW</sequence>
<dbReference type="GeneID" id="85443782"/>
<dbReference type="AlphaFoldDB" id="A0AAD8PJ80"/>
<accession>A0AAD8PJ80</accession>
<gene>
    <name evidence="1" type="ORF">LY79DRAFT_574031</name>
</gene>